<feature type="domain" description="DUF7924" evidence="3">
    <location>
        <begin position="91"/>
        <end position="311"/>
    </location>
</feature>
<dbReference type="PANTHER" id="PTHR42470">
    <property type="entry name" value="VAST DOMAIN-CONTAINING PROTEIN"/>
    <property type="match status" value="1"/>
</dbReference>
<sequence>MSQPAAKRHRSQSRDSITTRTSEGGTESAISRETKYSIYQDGRYPALLESQGSYMRESPSGLLPEELAYCDTLFTDPVTLPAEPLFEASRFRGFLGLLENKSELRICVDLHPRLVPSAELLSLSDHGKFGEIIEGYNDRWNKAILFYKKLPQPDRTVAFRESALTPEQRHRLGILPEVESYFSVREGMCFPFLTCEVKCGKQALDIADRPNANSMTIATRAMVELYRLTGRVGNAHRRAACFSISHDDKCVRIYAHYAEIDGGEPQYYRHLLRSFDCRDKNGHDRWTTWTFVINVISKFAPRRLSAIRCAIDEIPTSSAQSMDSTVTAGDAARDSSSQEIPCTPSTSQQDDVFIKPSSSRGRTTVKQQIQQLQDAGEARERRLMEQLELQYKGQIAQQEQRHKEQIAQQEQRYKEQIDLLKSLMPGRRP</sequence>
<evidence type="ECO:0000259" key="3">
    <source>
        <dbReference type="Pfam" id="PF25545"/>
    </source>
</evidence>
<feature type="region of interest" description="Disordered" evidence="2">
    <location>
        <begin position="318"/>
        <end position="366"/>
    </location>
</feature>
<feature type="compositionally biased region" description="Polar residues" evidence="2">
    <location>
        <begin position="334"/>
        <end position="366"/>
    </location>
</feature>
<dbReference type="EMBL" id="KB822714">
    <property type="protein sequence ID" value="ETN44772.1"/>
    <property type="molecule type" value="Genomic_DNA"/>
</dbReference>
<dbReference type="InParanoid" id="W2S7X2"/>
<accession>W2S7X2</accession>
<evidence type="ECO:0000313" key="4">
    <source>
        <dbReference type="EMBL" id="ETN44772.1"/>
    </source>
</evidence>
<dbReference type="Proteomes" id="UP000030752">
    <property type="component" value="Unassembled WGS sequence"/>
</dbReference>
<feature type="compositionally biased region" description="Polar residues" evidence="2">
    <location>
        <begin position="318"/>
        <end position="327"/>
    </location>
</feature>
<dbReference type="InterPro" id="IPR057684">
    <property type="entry name" value="DUF7924"/>
</dbReference>
<dbReference type="HOGENOM" id="CLU_025457_3_0_1"/>
<feature type="region of interest" description="Disordered" evidence="2">
    <location>
        <begin position="1"/>
        <end position="32"/>
    </location>
</feature>
<proteinExistence type="predicted"/>
<gene>
    <name evidence="4" type="ORF">HMPREF1541_10442</name>
</gene>
<keyword evidence="1" id="KW-0175">Coiled coil</keyword>
<feature type="coiled-coil region" evidence="1">
    <location>
        <begin position="396"/>
        <end position="423"/>
    </location>
</feature>
<dbReference type="STRING" id="1220924.W2S7X2"/>
<dbReference type="Pfam" id="PF25545">
    <property type="entry name" value="DUF7924"/>
    <property type="match status" value="1"/>
</dbReference>
<dbReference type="eggNOG" id="ENOG502SK65">
    <property type="taxonomic scope" value="Eukaryota"/>
</dbReference>
<evidence type="ECO:0000256" key="1">
    <source>
        <dbReference type="SAM" id="Coils"/>
    </source>
</evidence>
<organism evidence="4 5">
    <name type="scientific">Cyphellophora europaea (strain CBS 101466)</name>
    <name type="common">Phialophora europaea</name>
    <dbReference type="NCBI Taxonomy" id="1220924"/>
    <lineage>
        <taxon>Eukaryota</taxon>
        <taxon>Fungi</taxon>
        <taxon>Dikarya</taxon>
        <taxon>Ascomycota</taxon>
        <taxon>Pezizomycotina</taxon>
        <taxon>Eurotiomycetes</taxon>
        <taxon>Chaetothyriomycetidae</taxon>
        <taxon>Chaetothyriales</taxon>
        <taxon>Cyphellophoraceae</taxon>
        <taxon>Cyphellophora</taxon>
    </lineage>
</organism>
<dbReference type="PANTHER" id="PTHR42470:SF2">
    <property type="match status" value="1"/>
</dbReference>
<feature type="compositionally biased region" description="Basic residues" evidence="2">
    <location>
        <begin position="1"/>
        <end position="11"/>
    </location>
</feature>
<dbReference type="AlphaFoldDB" id="W2S7X2"/>
<evidence type="ECO:0000256" key="2">
    <source>
        <dbReference type="SAM" id="MobiDB-lite"/>
    </source>
</evidence>
<name>W2S7X2_CYPE1</name>
<dbReference type="OrthoDB" id="5400850at2759"/>
<dbReference type="GeneID" id="19977781"/>
<reference evidence="4 5" key="1">
    <citation type="submission" date="2013-03" db="EMBL/GenBank/DDBJ databases">
        <title>The Genome Sequence of Phialophora europaea CBS 101466.</title>
        <authorList>
            <consortium name="The Broad Institute Genomics Platform"/>
            <person name="Cuomo C."/>
            <person name="de Hoog S."/>
            <person name="Gorbushina A."/>
            <person name="Walker B."/>
            <person name="Young S.K."/>
            <person name="Zeng Q."/>
            <person name="Gargeya S."/>
            <person name="Fitzgerald M."/>
            <person name="Haas B."/>
            <person name="Abouelleil A."/>
            <person name="Allen A.W."/>
            <person name="Alvarado L."/>
            <person name="Arachchi H.M."/>
            <person name="Berlin A.M."/>
            <person name="Chapman S.B."/>
            <person name="Gainer-Dewar J."/>
            <person name="Goldberg J."/>
            <person name="Griggs A."/>
            <person name="Gujja S."/>
            <person name="Hansen M."/>
            <person name="Howarth C."/>
            <person name="Imamovic A."/>
            <person name="Ireland A."/>
            <person name="Larimer J."/>
            <person name="McCowan C."/>
            <person name="Murphy C."/>
            <person name="Pearson M."/>
            <person name="Poon T.W."/>
            <person name="Priest M."/>
            <person name="Roberts A."/>
            <person name="Saif S."/>
            <person name="Shea T."/>
            <person name="Sisk P."/>
            <person name="Sykes S."/>
            <person name="Wortman J."/>
            <person name="Nusbaum C."/>
            <person name="Birren B."/>
        </authorList>
    </citation>
    <scope>NUCLEOTIDE SEQUENCE [LARGE SCALE GENOMIC DNA]</scope>
    <source>
        <strain evidence="4 5">CBS 101466</strain>
    </source>
</reference>
<feature type="compositionally biased region" description="Polar residues" evidence="2">
    <location>
        <begin position="14"/>
        <end position="29"/>
    </location>
</feature>
<protein>
    <recommendedName>
        <fullName evidence="3">DUF7924 domain-containing protein</fullName>
    </recommendedName>
</protein>
<evidence type="ECO:0000313" key="5">
    <source>
        <dbReference type="Proteomes" id="UP000030752"/>
    </source>
</evidence>
<dbReference type="RefSeq" id="XP_008713335.1">
    <property type="nucleotide sequence ID" value="XM_008715113.1"/>
</dbReference>
<keyword evidence="5" id="KW-1185">Reference proteome</keyword>
<dbReference type="VEuPathDB" id="FungiDB:HMPREF1541_10442"/>